<reference evidence="2" key="1">
    <citation type="journal article" date="2017" name="Genome Biol.">
        <title>Comparative genomics reveals high biological diversity and specific adaptations in the industrially and medically important fungal genus Aspergillus.</title>
        <authorList>
            <person name="de Vries R.P."/>
            <person name="Riley R."/>
            <person name="Wiebenga A."/>
            <person name="Aguilar-Osorio G."/>
            <person name="Amillis S."/>
            <person name="Uchima C.A."/>
            <person name="Anderluh G."/>
            <person name="Asadollahi M."/>
            <person name="Askin M."/>
            <person name="Barry K."/>
            <person name="Battaglia E."/>
            <person name="Bayram O."/>
            <person name="Benocci T."/>
            <person name="Braus-Stromeyer S.A."/>
            <person name="Caldana C."/>
            <person name="Canovas D."/>
            <person name="Cerqueira G.C."/>
            <person name="Chen F."/>
            <person name="Chen W."/>
            <person name="Choi C."/>
            <person name="Clum A."/>
            <person name="Dos Santos R.A."/>
            <person name="Damasio A.R."/>
            <person name="Diallinas G."/>
            <person name="Emri T."/>
            <person name="Fekete E."/>
            <person name="Flipphi M."/>
            <person name="Freyberg S."/>
            <person name="Gallo A."/>
            <person name="Gournas C."/>
            <person name="Habgood R."/>
            <person name="Hainaut M."/>
            <person name="Harispe M.L."/>
            <person name="Henrissat B."/>
            <person name="Hilden K.S."/>
            <person name="Hope R."/>
            <person name="Hossain A."/>
            <person name="Karabika E."/>
            <person name="Karaffa L."/>
            <person name="Karanyi Z."/>
            <person name="Krasevec N."/>
            <person name="Kuo A."/>
            <person name="Kusch H."/>
            <person name="LaButti K."/>
            <person name="Lagendijk E.L."/>
            <person name="Lapidus A."/>
            <person name="Levasseur A."/>
            <person name="Lindquist E."/>
            <person name="Lipzen A."/>
            <person name="Logrieco A.F."/>
            <person name="MacCabe A."/>
            <person name="Maekelae M.R."/>
            <person name="Malavazi I."/>
            <person name="Melin P."/>
            <person name="Meyer V."/>
            <person name="Mielnichuk N."/>
            <person name="Miskei M."/>
            <person name="Molnar A.P."/>
            <person name="Mule G."/>
            <person name="Ngan C.Y."/>
            <person name="Orejas M."/>
            <person name="Orosz E."/>
            <person name="Ouedraogo J.P."/>
            <person name="Overkamp K.M."/>
            <person name="Park H.-S."/>
            <person name="Perrone G."/>
            <person name="Piumi F."/>
            <person name="Punt P.J."/>
            <person name="Ram A.F."/>
            <person name="Ramon A."/>
            <person name="Rauscher S."/>
            <person name="Record E."/>
            <person name="Riano-Pachon D.M."/>
            <person name="Robert V."/>
            <person name="Roehrig J."/>
            <person name="Ruller R."/>
            <person name="Salamov A."/>
            <person name="Salih N.S."/>
            <person name="Samson R.A."/>
            <person name="Sandor E."/>
            <person name="Sanguinetti M."/>
            <person name="Schuetze T."/>
            <person name="Sepcic K."/>
            <person name="Shelest E."/>
            <person name="Sherlock G."/>
            <person name="Sophianopoulou V."/>
            <person name="Squina F.M."/>
            <person name="Sun H."/>
            <person name="Susca A."/>
            <person name="Todd R.B."/>
            <person name="Tsang A."/>
            <person name="Unkles S.E."/>
            <person name="van de Wiele N."/>
            <person name="van Rossen-Uffink D."/>
            <person name="Oliveira J.V."/>
            <person name="Vesth T.C."/>
            <person name="Visser J."/>
            <person name="Yu J.-H."/>
            <person name="Zhou M."/>
            <person name="Andersen M.R."/>
            <person name="Archer D.B."/>
            <person name="Baker S.E."/>
            <person name="Benoit I."/>
            <person name="Brakhage A.A."/>
            <person name="Braus G.H."/>
            <person name="Fischer R."/>
            <person name="Frisvad J.C."/>
            <person name="Goldman G.H."/>
            <person name="Houbraken J."/>
            <person name="Oakley B."/>
            <person name="Pocsi I."/>
            <person name="Scazzocchio C."/>
            <person name="Seiboth B."/>
            <person name="vanKuyk P.A."/>
            <person name="Wortman J."/>
            <person name="Dyer P.S."/>
            <person name="Grigoriev I.V."/>
        </authorList>
    </citation>
    <scope>NUCLEOTIDE SEQUENCE [LARGE SCALE GENOMIC DNA]</scope>
    <source>
        <strain evidence="2">CBS 506.65</strain>
    </source>
</reference>
<evidence type="ECO:0000313" key="1">
    <source>
        <dbReference type="EMBL" id="OJJ43851.1"/>
    </source>
</evidence>
<dbReference type="AlphaFoldDB" id="A0A1L9S9K6"/>
<accession>A0A1L9S9K6</accession>
<organism evidence="1 2">
    <name type="scientific">Penicilliopsis zonata CBS 506.65</name>
    <dbReference type="NCBI Taxonomy" id="1073090"/>
    <lineage>
        <taxon>Eukaryota</taxon>
        <taxon>Fungi</taxon>
        <taxon>Dikarya</taxon>
        <taxon>Ascomycota</taxon>
        <taxon>Pezizomycotina</taxon>
        <taxon>Eurotiomycetes</taxon>
        <taxon>Eurotiomycetidae</taxon>
        <taxon>Eurotiales</taxon>
        <taxon>Aspergillaceae</taxon>
        <taxon>Penicilliopsis</taxon>
    </lineage>
</organism>
<gene>
    <name evidence="1" type="ORF">ASPZODRAFT_19153</name>
</gene>
<evidence type="ECO:0000313" key="2">
    <source>
        <dbReference type="Proteomes" id="UP000184188"/>
    </source>
</evidence>
<dbReference type="GeneID" id="34613809"/>
<dbReference type="VEuPathDB" id="FungiDB:ASPZODRAFT_19153"/>
<proteinExistence type="predicted"/>
<keyword evidence="2" id="KW-1185">Reference proteome</keyword>
<dbReference type="Proteomes" id="UP000184188">
    <property type="component" value="Unassembled WGS sequence"/>
</dbReference>
<dbReference type="OrthoDB" id="4932428at2759"/>
<sequence>MQDNQTRLIGVLQSHRVKTLRDIRHIERILMQNTTPEAIEAMADAWTYYVQSNNLLSELRGQTKNYPFSSECLDEAKTLVLEDPNRARSWNPCWLVLTKIAESNLIAKHAHDLASRPAMWGIITPLEANVQQLERACMEEWTSAVQRMLRHWEVPPLQEAQ</sequence>
<name>A0A1L9S9K6_9EURO</name>
<protein>
    <submittedName>
        <fullName evidence="1">Uncharacterized protein</fullName>
    </submittedName>
</protein>
<dbReference type="RefSeq" id="XP_022578361.1">
    <property type="nucleotide sequence ID" value="XM_022727345.1"/>
</dbReference>
<dbReference type="EMBL" id="KV878350">
    <property type="protein sequence ID" value="OJJ43851.1"/>
    <property type="molecule type" value="Genomic_DNA"/>
</dbReference>